<organism evidence="7 8">
    <name type="scientific">Streptomyces coeruleofuscus</name>
    <dbReference type="NCBI Taxonomy" id="66879"/>
    <lineage>
        <taxon>Bacteria</taxon>
        <taxon>Bacillati</taxon>
        <taxon>Actinomycetota</taxon>
        <taxon>Actinomycetes</taxon>
        <taxon>Kitasatosporales</taxon>
        <taxon>Streptomycetaceae</taxon>
        <taxon>Streptomyces</taxon>
    </lineage>
</organism>
<dbReference type="InterPro" id="IPR016167">
    <property type="entry name" value="FAD-bd_PCMH_sub1"/>
</dbReference>
<name>A0ABN3IUC5_9ACTN</name>
<dbReference type="PANTHER" id="PTHR42973">
    <property type="entry name" value="BINDING OXIDOREDUCTASE, PUTATIVE (AFU_ORTHOLOGUE AFUA_1G17690)-RELATED"/>
    <property type="match status" value="1"/>
</dbReference>
<sequence>MISPFRKGAAMASLSKAGAALTALREDLTGDVFAPGDPGYDDARAVFNAMIDRRPAVLAHCADEDDVVRAVRFARELDLPVAVRGGGHSVAGMALCDGGVVVDLRRMHEVTVDPAAQAVRVAGGATMSHLDRATQPYGLATTGGRASTTGVGGFVLGGGTGWLDRCCGLAVDNLLGVELVTADGSRVHASADENPDLFWALHGGGGNFGIATAMTLRLYELPEFSIAMVLYLPEHGPEVVRTYREVITNGPEEAGGGVIYFTGQPEEFVPEHLVGRLVCGLLLTYAGGEDDLRKVAQPLLALPHEAEIVGAMPYADVQCMIDDPPGMRNYWSAEYLTGAPDDFVDVFCARAGSMPVPTGTQHVLFPQGGAIAGGPGEYPVPYRDAPWAVQPFGIWADPADDERCVRWVRDVRADVRPWSTGAVYLNFIGDEGTERVVAGLGVENTRRLAELKRRYDPDNVFRFNHNITPA</sequence>
<evidence type="ECO:0000313" key="7">
    <source>
        <dbReference type="EMBL" id="GAA2412624.1"/>
    </source>
</evidence>
<comment type="similarity">
    <text evidence="2">Belongs to the oxygen-dependent FAD-linked oxidoreductase family.</text>
</comment>
<evidence type="ECO:0000256" key="2">
    <source>
        <dbReference type="ARBA" id="ARBA00005466"/>
    </source>
</evidence>
<reference evidence="7 8" key="1">
    <citation type="journal article" date="2019" name="Int. J. Syst. Evol. Microbiol.">
        <title>The Global Catalogue of Microorganisms (GCM) 10K type strain sequencing project: providing services to taxonomists for standard genome sequencing and annotation.</title>
        <authorList>
            <consortium name="The Broad Institute Genomics Platform"/>
            <consortium name="The Broad Institute Genome Sequencing Center for Infectious Disease"/>
            <person name="Wu L."/>
            <person name="Ma J."/>
        </authorList>
    </citation>
    <scope>NUCLEOTIDE SEQUENCE [LARGE SCALE GENOMIC DNA]</scope>
    <source>
        <strain evidence="7 8">JCM 4358</strain>
    </source>
</reference>
<accession>A0ABN3IUC5</accession>
<dbReference type="Gene3D" id="3.40.462.20">
    <property type="match status" value="1"/>
</dbReference>
<feature type="domain" description="FAD-binding PCMH-type" evidence="6">
    <location>
        <begin position="50"/>
        <end position="221"/>
    </location>
</feature>
<dbReference type="InterPro" id="IPR006094">
    <property type="entry name" value="Oxid_FAD_bind_N"/>
</dbReference>
<comment type="caution">
    <text evidence="7">The sequence shown here is derived from an EMBL/GenBank/DDBJ whole genome shotgun (WGS) entry which is preliminary data.</text>
</comment>
<gene>
    <name evidence="7" type="ORF">GCM10010255_57290</name>
</gene>
<keyword evidence="4" id="KW-0274">FAD</keyword>
<dbReference type="PROSITE" id="PS51387">
    <property type="entry name" value="FAD_PCMH"/>
    <property type="match status" value="1"/>
</dbReference>
<dbReference type="InterPro" id="IPR016166">
    <property type="entry name" value="FAD-bd_PCMH"/>
</dbReference>
<dbReference type="InterPro" id="IPR012951">
    <property type="entry name" value="BBE"/>
</dbReference>
<dbReference type="Pfam" id="PF01565">
    <property type="entry name" value="FAD_binding_4"/>
    <property type="match status" value="1"/>
</dbReference>
<dbReference type="PROSITE" id="PS00862">
    <property type="entry name" value="OX2_COVAL_FAD"/>
    <property type="match status" value="1"/>
</dbReference>
<keyword evidence="3" id="KW-0285">Flavoprotein</keyword>
<dbReference type="InterPro" id="IPR050416">
    <property type="entry name" value="FAD-linked_Oxidoreductase"/>
</dbReference>
<dbReference type="Gene3D" id="3.30.465.10">
    <property type="match status" value="1"/>
</dbReference>
<comment type="cofactor">
    <cofactor evidence="1">
        <name>FAD</name>
        <dbReference type="ChEBI" id="CHEBI:57692"/>
    </cofactor>
</comment>
<dbReference type="InterPro" id="IPR016169">
    <property type="entry name" value="FAD-bd_PCMH_sub2"/>
</dbReference>
<keyword evidence="8" id="KW-1185">Reference proteome</keyword>
<dbReference type="InterPro" id="IPR006093">
    <property type="entry name" value="Oxy_OxRdtase_FAD_BS"/>
</dbReference>
<keyword evidence="5" id="KW-0560">Oxidoreductase</keyword>
<dbReference type="Gene3D" id="3.30.43.10">
    <property type="entry name" value="Uridine Diphospho-n-acetylenolpyruvylglucosamine Reductase, domain 2"/>
    <property type="match status" value="1"/>
</dbReference>
<proteinExistence type="inferred from homology"/>
<evidence type="ECO:0000256" key="3">
    <source>
        <dbReference type="ARBA" id="ARBA00022630"/>
    </source>
</evidence>
<dbReference type="InterPro" id="IPR036318">
    <property type="entry name" value="FAD-bd_PCMH-like_sf"/>
</dbReference>
<dbReference type="SUPFAM" id="SSF56176">
    <property type="entry name" value="FAD-binding/transporter-associated domain-like"/>
    <property type="match status" value="1"/>
</dbReference>
<evidence type="ECO:0000259" key="6">
    <source>
        <dbReference type="PROSITE" id="PS51387"/>
    </source>
</evidence>
<dbReference type="Proteomes" id="UP001499986">
    <property type="component" value="Unassembled WGS sequence"/>
</dbReference>
<dbReference type="PANTHER" id="PTHR42973:SF39">
    <property type="entry name" value="FAD-BINDING PCMH-TYPE DOMAIN-CONTAINING PROTEIN"/>
    <property type="match status" value="1"/>
</dbReference>
<dbReference type="Pfam" id="PF08031">
    <property type="entry name" value="BBE"/>
    <property type="match status" value="1"/>
</dbReference>
<evidence type="ECO:0000313" key="8">
    <source>
        <dbReference type="Proteomes" id="UP001499986"/>
    </source>
</evidence>
<protein>
    <submittedName>
        <fullName evidence="7">FAD-binding oxidoreductase</fullName>
    </submittedName>
</protein>
<dbReference type="EMBL" id="BAAASE010000008">
    <property type="protein sequence ID" value="GAA2412624.1"/>
    <property type="molecule type" value="Genomic_DNA"/>
</dbReference>
<evidence type="ECO:0000256" key="1">
    <source>
        <dbReference type="ARBA" id="ARBA00001974"/>
    </source>
</evidence>
<evidence type="ECO:0000256" key="4">
    <source>
        <dbReference type="ARBA" id="ARBA00022827"/>
    </source>
</evidence>
<evidence type="ECO:0000256" key="5">
    <source>
        <dbReference type="ARBA" id="ARBA00023002"/>
    </source>
</evidence>